<protein>
    <submittedName>
        <fullName evidence="4">C-type lectin domain-containing protein</fullName>
    </submittedName>
</protein>
<dbReference type="InterPro" id="IPR018378">
    <property type="entry name" value="C-type_lectin_CS"/>
</dbReference>
<dbReference type="Pfam" id="PF00059">
    <property type="entry name" value="Lectin_C"/>
    <property type="match status" value="1"/>
</dbReference>
<keyword evidence="3" id="KW-1185">Reference proteome</keyword>
<accession>A0A914CTJ3</accession>
<dbReference type="Proteomes" id="UP000887540">
    <property type="component" value="Unplaced"/>
</dbReference>
<proteinExistence type="predicted"/>
<dbReference type="InterPro" id="IPR016186">
    <property type="entry name" value="C-type_lectin-like/link_sf"/>
</dbReference>
<dbReference type="PROSITE" id="PS50041">
    <property type="entry name" value="C_TYPE_LECTIN_2"/>
    <property type="match status" value="1"/>
</dbReference>
<evidence type="ECO:0000313" key="4">
    <source>
        <dbReference type="WBParaSite" id="ACRNAN_scaffold14096.g24760.t1"/>
    </source>
</evidence>
<dbReference type="PANTHER" id="PTHR22803">
    <property type="entry name" value="MANNOSE, PHOSPHOLIPASE, LECTIN RECEPTOR RELATED"/>
    <property type="match status" value="1"/>
</dbReference>
<evidence type="ECO:0000313" key="3">
    <source>
        <dbReference type="Proteomes" id="UP000887540"/>
    </source>
</evidence>
<sequence length="90" mass="10124">MNNWLVGNIDNHGDIFGPRYWIGLSTTITGNWTWIDGSNASYRHWGKGYPTPDDGSDQCAVLLVPDATWLSQNCTSNYSFICKYPPNYAC</sequence>
<evidence type="ECO:0000259" key="2">
    <source>
        <dbReference type="PROSITE" id="PS50041"/>
    </source>
</evidence>
<organism evidence="3 4">
    <name type="scientific">Acrobeloides nanus</name>
    <dbReference type="NCBI Taxonomy" id="290746"/>
    <lineage>
        <taxon>Eukaryota</taxon>
        <taxon>Metazoa</taxon>
        <taxon>Ecdysozoa</taxon>
        <taxon>Nematoda</taxon>
        <taxon>Chromadorea</taxon>
        <taxon>Rhabditida</taxon>
        <taxon>Tylenchina</taxon>
        <taxon>Cephalobomorpha</taxon>
        <taxon>Cephaloboidea</taxon>
        <taxon>Cephalobidae</taxon>
        <taxon>Acrobeloides</taxon>
    </lineage>
</organism>
<reference evidence="4" key="1">
    <citation type="submission" date="2022-11" db="UniProtKB">
        <authorList>
            <consortium name="WormBaseParasite"/>
        </authorList>
    </citation>
    <scope>IDENTIFICATION</scope>
</reference>
<dbReference type="InterPro" id="IPR050111">
    <property type="entry name" value="C-type_lectin/snaclec_domain"/>
</dbReference>
<dbReference type="SUPFAM" id="SSF56436">
    <property type="entry name" value="C-type lectin-like"/>
    <property type="match status" value="1"/>
</dbReference>
<dbReference type="InterPro" id="IPR001304">
    <property type="entry name" value="C-type_lectin-like"/>
</dbReference>
<dbReference type="InterPro" id="IPR016187">
    <property type="entry name" value="CTDL_fold"/>
</dbReference>
<feature type="domain" description="C-type lectin" evidence="2">
    <location>
        <begin position="20"/>
        <end position="83"/>
    </location>
</feature>
<dbReference type="Gene3D" id="3.10.100.10">
    <property type="entry name" value="Mannose-Binding Protein A, subunit A"/>
    <property type="match status" value="1"/>
</dbReference>
<evidence type="ECO:0000256" key="1">
    <source>
        <dbReference type="ARBA" id="ARBA00023157"/>
    </source>
</evidence>
<name>A0A914CTJ3_9BILA</name>
<dbReference type="AlphaFoldDB" id="A0A914CTJ3"/>
<dbReference type="WBParaSite" id="ACRNAN_scaffold14096.g24760.t1">
    <property type="protein sequence ID" value="ACRNAN_scaffold14096.g24760.t1"/>
    <property type="gene ID" value="ACRNAN_scaffold14096.g24760"/>
</dbReference>
<dbReference type="CDD" id="cd00037">
    <property type="entry name" value="CLECT"/>
    <property type="match status" value="1"/>
</dbReference>
<keyword evidence="1" id="KW-1015">Disulfide bond</keyword>
<dbReference type="PROSITE" id="PS00615">
    <property type="entry name" value="C_TYPE_LECTIN_1"/>
    <property type="match status" value="1"/>
</dbReference>